<keyword evidence="1" id="KW-0732">Signal</keyword>
<sequence length="51" mass="5526">MKFLELFFIIGCIVAGVMSAPGHNIISGNNNNNNHQTSMDLGLDLKLPNVI</sequence>
<comment type="caution">
    <text evidence="2">The sequence shown here is derived from an EMBL/GenBank/DDBJ whole genome shotgun (WGS) entry which is preliminary data.</text>
</comment>
<reference evidence="2 3" key="1">
    <citation type="journal article" date="2015" name="Nat. Commun.">
        <title>Lucilia cuprina genome unlocks parasitic fly biology to underpin future interventions.</title>
        <authorList>
            <person name="Anstead C.A."/>
            <person name="Korhonen P.K."/>
            <person name="Young N.D."/>
            <person name="Hall R.S."/>
            <person name="Jex A.R."/>
            <person name="Murali S.C."/>
            <person name="Hughes D.S."/>
            <person name="Lee S.F."/>
            <person name="Perry T."/>
            <person name="Stroehlein A.J."/>
            <person name="Ansell B.R."/>
            <person name="Breugelmans B."/>
            <person name="Hofmann A."/>
            <person name="Qu J."/>
            <person name="Dugan S."/>
            <person name="Lee S.L."/>
            <person name="Chao H."/>
            <person name="Dinh H."/>
            <person name="Han Y."/>
            <person name="Doddapaneni H.V."/>
            <person name="Worley K.C."/>
            <person name="Muzny D.M."/>
            <person name="Ioannidis P."/>
            <person name="Waterhouse R.M."/>
            <person name="Zdobnov E.M."/>
            <person name="James P.J."/>
            <person name="Bagnall N.H."/>
            <person name="Kotze A.C."/>
            <person name="Gibbs R.A."/>
            <person name="Richards S."/>
            <person name="Batterham P."/>
            <person name="Gasser R.B."/>
        </authorList>
    </citation>
    <scope>NUCLEOTIDE SEQUENCE [LARGE SCALE GENOMIC DNA]</scope>
    <source>
        <strain evidence="2 3">LS</strain>
        <tissue evidence="2">Full body</tissue>
    </source>
</reference>
<dbReference type="AlphaFoldDB" id="A0A0L0CCH2"/>
<evidence type="ECO:0000313" key="3">
    <source>
        <dbReference type="Proteomes" id="UP000037069"/>
    </source>
</evidence>
<proteinExistence type="predicted"/>
<protein>
    <submittedName>
        <fullName evidence="2">Uncharacterized protein</fullName>
    </submittedName>
</protein>
<keyword evidence="3" id="KW-1185">Reference proteome</keyword>
<feature type="signal peptide" evidence="1">
    <location>
        <begin position="1"/>
        <end position="19"/>
    </location>
</feature>
<gene>
    <name evidence="2" type="ORF">FF38_13615</name>
</gene>
<evidence type="ECO:0000256" key="1">
    <source>
        <dbReference type="SAM" id="SignalP"/>
    </source>
</evidence>
<feature type="chain" id="PRO_5005536167" evidence="1">
    <location>
        <begin position="20"/>
        <end position="51"/>
    </location>
</feature>
<organism evidence="2 3">
    <name type="scientific">Lucilia cuprina</name>
    <name type="common">Green bottle fly</name>
    <name type="synonym">Australian sheep blowfly</name>
    <dbReference type="NCBI Taxonomy" id="7375"/>
    <lineage>
        <taxon>Eukaryota</taxon>
        <taxon>Metazoa</taxon>
        <taxon>Ecdysozoa</taxon>
        <taxon>Arthropoda</taxon>
        <taxon>Hexapoda</taxon>
        <taxon>Insecta</taxon>
        <taxon>Pterygota</taxon>
        <taxon>Neoptera</taxon>
        <taxon>Endopterygota</taxon>
        <taxon>Diptera</taxon>
        <taxon>Brachycera</taxon>
        <taxon>Muscomorpha</taxon>
        <taxon>Oestroidea</taxon>
        <taxon>Calliphoridae</taxon>
        <taxon>Luciliinae</taxon>
        <taxon>Lucilia</taxon>
    </lineage>
</organism>
<evidence type="ECO:0000313" key="2">
    <source>
        <dbReference type="EMBL" id="KNC29159.1"/>
    </source>
</evidence>
<accession>A0A0L0CCH2</accession>
<dbReference type="EMBL" id="JRES01000685">
    <property type="protein sequence ID" value="KNC29159.1"/>
    <property type="molecule type" value="Genomic_DNA"/>
</dbReference>
<name>A0A0L0CCH2_LUCCU</name>
<dbReference type="Proteomes" id="UP000037069">
    <property type="component" value="Unassembled WGS sequence"/>
</dbReference>